<reference evidence="1 2" key="1">
    <citation type="submission" date="2020-04" db="EMBL/GenBank/DDBJ databases">
        <authorList>
            <person name="Pieper L."/>
        </authorList>
    </citation>
    <scope>NUCLEOTIDE SEQUENCE [LARGE SCALE GENOMIC DNA]</scope>
    <source>
        <strain evidence="1 2">B33</strain>
    </source>
</reference>
<comment type="caution">
    <text evidence="1">The sequence shown here is derived from an EMBL/GenBank/DDBJ whole genome shotgun (WGS) entry which is preliminary data.</text>
</comment>
<reference evidence="1 2" key="2">
    <citation type="submission" date="2020-07" db="EMBL/GenBank/DDBJ databases">
        <title>Bacterial metabolism rescues the inhibition of intestinal drug absorption by food and drug additives.</title>
        <authorList>
            <person name="Zou L."/>
            <person name="Spanogiannopoulos P."/>
            <person name="Chien H.-C."/>
            <person name="Pieper L.M."/>
            <person name="Cai W."/>
            <person name="Khuri N."/>
            <person name="Pottel J."/>
            <person name="Vora B."/>
            <person name="Ni Z."/>
            <person name="Tsakalozou E."/>
            <person name="Zhang W."/>
            <person name="Shoichet B.K."/>
            <person name="Giacomini K.M."/>
            <person name="Turnbaugh P.J."/>
        </authorList>
    </citation>
    <scope>NUCLEOTIDE SEQUENCE [LARGE SCALE GENOMIC DNA]</scope>
    <source>
        <strain evidence="1 2">B33</strain>
    </source>
</reference>
<evidence type="ECO:0000313" key="2">
    <source>
        <dbReference type="Proteomes" id="UP000524321"/>
    </source>
</evidence>
<organism evidence="1 2">
    <name type="scientific">Phocaeicola vulgatus</name>
    <name type="common">Bacteroides vulgatus</name>
    <dbReference type="NCBI Taxonomy" id="821"/>
    <lineage>
        <taxon>Bacteria</taxon>
        <taxon>Pseudomonadati</taxon>
        <taxon>Bacteroidota</taxon>
        <taxon>Bacteroidia</taxon>
        <taxon>Bacteroidales</taxon>
        <taxon>Bacteroidaceae</taxon>
        <taxon>Phocaeicola</taxon>
    </lineage>
</organism>
<dbReference type="RefSeq" id="WP_176350588.1">
    <property type="nucleotide sequence ID" value="NZ_JABWDJ010000057.1"/>
</dbReference>
<dbReference type="PROSITE" id="PS51257">
    <property type="entry name" value="PROKAR_LIPOPROTEIN"/>
    <property type="match status" value="1"/>
</dbReference>
<gene>
    <name evidence="1" type="ORF">HUV05_13955</name>
</gene>
<dbReference type="AlphaFoldDB" id="A0A7Y6PEZ1"/>
<proteinExistence type="predicted"/>
<dbReference type="EMBL" id="JABWDJ010000057">
    <property type="protein sequence ID" value="NVB74612.1"/>
    <property type="molecule type" value="Genomic_DNA"/>
</dbReference>
<accession>A0A7Y6PEZ1</accession>
<protein>
    <recommendedName>
        <fullName evidence="3">Lipoprotein</fullName>
    </recommendedName>
</protein>
<evidence type="ECO:0000313" key="1">
    <source>
        <dbReference type="EMBL" id="NVB74612.1"/>
    </source>
</evidence>
<dbReference type="Proteomes" id="UP000524321">
    <property type="component" value="Unassembled WGS sequence"/>
</dbReference>
<feature type="non-terminal residue" evidence="1">
    <location>
        <position position="96"/>
    </location>
</feature>
<name>A0A7Y6PEZ1_PHOVU</name>
<evidence type="ECO:0008006" key="3">
    <source>
        <dbReference type="Google" id="ProtNLM"/>
    </source>
</evidence>
<sequence length="96" mass="11366">MKIVKHYWFVAIALITMISFSSCESDEERGFDISGLYGKTWWGDMGFEDRYGEPLYSYITFTSGAFTDHGVGTEERCYYNDELYRVYKFDWEIQSN</sequence>